<feature type="transmembrane region" description="Helical" evidence="8">
    <location>
        <begin position="176"/>
        <end position="197"/>
    </location>
</feature>
<evidence type="ECO:0000256" key="4">
    <source>
        <dbReference type="ARBA" id="ARBA00022692"/>
    </source>
</evidence>
<dbReference type="InterPro" id="IPR011701">
    <property type="entry name" value="MFS"/>
</dbReference>
<comment type="subcellular location">
    <subcellularLocation>
        <location evidence="1">Cell membrane</location>
        <topology evidence="1">Multi-pass membrane protein</topology>
    </subcellularLocation>
</comment>
<dbReference type="RefSeq" id="WP_248868383.1">
    <property type="nucleotide sequence ID" value="NZ_CP086322.1"/>
</dbReference>
<feature type="transmembrane region" description="Helical" evidence="8">
    <location>
        <begin position="209"/>
        <end position="229"/>
    </location>
</feature>
<evidence type="ECO:0000256" key="6">
    <source>
        <dbReference type="ARBA" id="ARBA00023136"/>
    </source>
</evidence>
<dbReference type="EMBL" id="CP086322">
    <property type="protein sequence ID" value="UQA97434.1"/>
    <property type="molecule type" value="Genomic_DNA"/>
</dbReference>
<feature type="transmembrane region" description="Helical" evidence="8">
    <location>
        <begin position="21"/>
        <end position="45"/>
    </location>
</feature>
<dbReference type="PANTHER" id="PTHR42718">
    <property type="entry name" value="MAJOR FACILITATOR SUPERFAMILY MULTIDRUG TRANSPORTER MFSC"/>
    <property type="match status" value="1"/>
</dbReference>
<evidence type="ECO:0000256" key="5">
    <source>
        <dbReference type="ARBA" id="ARBA00022989"/>
    </source>
</evidence>
<keyword evidence="6 8" id="KW-0472">Membrane</keyword>
<evidence type="ECO:0000259" key="9">
    <source>
        <dbReference type="PROSITE" id="PS50850"/>
    </source>
</evidence>
<dbReference type="Proteomes" id="UP000830115">
    <property type="component" value="Chromosome"/>
</dbReference>
<evidence type="ECO:0000256" key="7">
    <source>
        <dbReference type="ARBA" id="ARBA00023251"/>
    </source>
</evidence>
<reference evidence="10" key="1">
    <citation type="submission" date="2021-10" db="EMBL/GenBank/DDBJ databases">
        <title>Streptomyces nigrumlapis sp.nov.,an antimicrobial producing actinobacterium isolated from Black Gobi rocks.</title>
        <authorList>
            <person name="Wen Y."/>
            <person name="Zhang W."/>
            <person name="Liu X.G."/>
        </authorList>
    </citation>
    <scope>NUCLEOTIDE SEQUENCE</scope>
    <source>
        <strain evidence="10">ST13-2-2</strain>
    </source>
</reference>
<dbReference type="Gene3D" id="1.20.1720.10">
    <property type="entry name" value="Multidrug resistance protein D"/>
    <property type="match status" value="2"/>
</dbReference>
<accession>A0ABY4MI03</accession>
<organism evidence="10 11">
    <name type="scientific">Streptomyces halobius</name>
    <dbReference type="NCBI Taxonomy" id="2879846"/>
    <lineage>
        <taxon>Bacteria</taxon>
        <taxon>Bacillati</taxon>
        <taxon>Actinomycetota</taxon>
        <taxon>Actinomycetes</taxon>
        <taxon>Kitasatosporales</taxon>
        <taxon>Streptomycetaceae</taxon>
        <taxon>Streptomyces</taxon>
    </lineage>
</organism>
<evidence type="ECO:0000256" key="2">
    <source>
        <dbReference type="ARBA" id="ARBA00022448"/>
    </source>
</evidence>
<evidence type="ECO:0000313" key="11">
    <source>
        <dbReference type="Proteomes" id="UP000830115"/>
    </source>
</evidence>
<feature type="transmembrane region" description="Helical" evidence="8">
    <location>
        <begin position="60"/>
        <end position="77"/>
    </location>
</feature>
<dbReference type="InterPro" id="IPR020846">
    <property type="entry name" value="MFS_dom"/>
</dbReference>
<keyword evidence="7" id="KW-0046">Antibiotic resistance</keyword>
<gene>
    <name evidence="10" type="ORF">K9S39_41240</name>
</gene>
<dbReference type="CDD" id="cd17321">
    <property type="entry name" value="MFS_MMR_MDR_like"/>
    <property type="match status" value="1"/>
</dbReference>
<dbReference type="PROSITE" id="PS50850">
    <property type="entry name" value="MFS"/>
    <property type="match status" value="1"/>
</dbReference>
<dbReference type="PANTHER" id="PTHR42718:SF46">
    <property type="entry name" value="BLR6921 PROTEIN"/>
    <property type="match status" value="1"/>
</dbReference>
<keyword evidence="4 8" id="KW-0812">Transmembrane</keyword>
<dbReference type="PRINTS" id="PR01036">
    <property type="entry name" value="TCRTETB"/>
</dbReference>
<feature type="domain" description="Major facilitator superfamily (MFS) profile" evidence="9">
    <location>
        <begin position="23"/>
        <end position="489"/>
    </location>
</feature>
<feature type="transmembrane region" description="Helical" evidence="8">
    <location>
        <begin position="344"/>
        <end position="362"/>
    </location>
</feature>
<feature type="transmembrane region" description="Helical" evidence="8">
    <location>
        <begin position="241"/>
        <end position="258"/>
    </location>
</feature>
<feature type="transmembrane region" description="Helical" evidence="8">
    <location>
        <begin position="113"/>
        <end position="136"/>
    </location>
</feature>
<sequence length="502" mass="52060">MTSEQTKQVAAGGAHARDRKWWGLAVVALAQLMVMLDTTIINIALPSLQSDLGISDTNRHWVLTGYTLAFGGALLLGGRFADRLGRTRTFKVGLVGFALASLAGTLAQNTTEILAARVVQGLFAAVLSPSTLSILTTTFTKPADRAKAFGVFSGVMGAGTGLGMLVGGVLTDALDWRWCLAINIPMAVVALAGAFVMLPSMPGHREGGLDLAGALLESAGLVALVYGLNEVADHGWGSQRVLTFLGLAAVLLAAFVVVESKTRHPLLPLRVLANRNRVGAFVATGMTQFALLGMSLFITYQFQTVMGYSPLKSGIAFLPLVAATLISATQISARLMIKVPTGRLVVGGLVSTSAGVLLLTQLRPDSPYATNLLPASILMGFGIGLIMSPTTNISVTGIAPKDTGIVSAFRTTSQQIGGSLGIALGSSLAANAMTDYIAGHRGDVPAAQLARDAYVDGANHAAWGLGLVLLATAVVAGLLINIRPLRSGETPVEQRTTPAPDL</sequence>
<keyword evidence="5 8" id="KW-1133">Transmembrane helix</keyword>
<dbReference type="InterPro" id="IPR036259">
    <property type="entry name" value="MFS_trans_sf"/>
</dbReference>
<proteinExistence type="predicted"/>
<evidence type="ECO:0000256" key="1">
    <source>
        <dbReference type="ARBA" id="ARBA00004651"/>
    </source>
</evidence>
<keyword evidence="2" id="KW-0813">Transport</keyword>
<dbReference type="NCBIfam" id="TIGR00711">
    <property type="entry name" value="efflux_EmrB"/>
    <property type="match status" value="1"/>
</dbReference>
<feature type="transmembrane region" description="Helical" evidence="8">
    <location>
        <begin position="89"/>
        <end position="107"/>
    </location>
</feature>
<feature type="transmembrane region" description="Helical" evidence="8">
    <location>
        <begin position="148"/>
        <end position="170"/>
    </location>
</feature>
<protein>
    <submittedName>
        <fullName evidence="10">MFS transporter</fullName>
    </submittedName>
</protein>
<feature type="transmembrane region" description="Helical" evidence="8">
    <location>
        <begin position="461"/>
        <end position="482"/>
    </location>
</feature>
<feature type="transmembrane region" description="Helical" evidence="8">
    <location>
        <begin position="368"/>
        <end position="387"/>
    </location>
</feature>
<feature type="transmembrane region" description="Helical" evidence="8">
    <location>
        <begin position="278"/>
        <end position="302"/>
    </location>
</feature>
<evidence type="ECO:0000313" key="10">
    <source>
        <dbReference type="EMBL" id="UQA97434.1"/>
    </source>
</evidence>
<keyword evidence="3" id="KW-1003">Cell membrane</keyword>
<evidence type="ECO:0000256" key="3">
    <source>
        <dbReference type="ARBA" id="ARBA00022475"/>
    </source>
</evidence>
<evidence type="ECO:0000256" key="8">
    <source>
        <dbReference type="SAM" id="Phobius"/>
    </source>
</evidence>
<feature type="transmembrane region" description="Helical" evidence="8">
    <location>
        <begin position="314"/>
        <end position="337"/>
    </location>
</feature>
<name>A0ABY4MI03_9ACTN</name>
<dbReference type="Pfam" id="PF07690">
    <property type="entry name" value="MFS_1"/>
    <property type="match status" value="1"/>
</dbReference>
<dbReference type="SUPFAM" id="SSF103473">
    <property type="entry name" value="MFS general substrate transporter"/>
    <property type="match status" value="1"/>
</dbReference>
<keyword evidence="11" id="KW-1185">Reference proteome</keyword>
<dbReference type="InterPro" id="IPR004638">
    <property type="entry name" value="EmrB-like"/>
</dbReference>